<keyword evidence="3" id="KW-1185">Reference proteome</keyword>
<dbReference type="GO" id="GO:0004519">
    <property type="term" value="F:endonuclease activity"/>
    <property type="evidence" value="ECO:0007669"/>
    <property type="project" value="UniProtKB-KW"/>
</dbReference>
<evidence type="ECO:0000313" key="2">
    <source>
        <dbReference type="EMBL" id="ADJ19416.1"/>
    </source>
</evidence>
<dbReference type="InterPro" id="IPR004211">
    <property type="entry name" value="Endonuclease_7"/>
</dbReference>
<dbReference type="InterPro" id="IPR038563">
    <property type="entry name" value="Endonuclease_7_sf"/>
</dbReference>
<reference evidence="2 3" key="1">
    <citation type="journal article" date="2010" name="Virol. J.">
        <title>Genomes of the T4-related bacteriophages as windows on microbial genome evolution.</title>
        <authorList>
            <person name="Petrov V.M."/>
            <person name="Ratnayaka S."/>
            <person name="Nolan J.M."/>
            <person name="Miller E.S."/>
            <person name="Karam J.D."/>
        </authorList>
    </citation>
    <scope>NUCLEOTIDE SEQUENCE [LARGE SCALE GENOMIC DNA]</scope>
    <source>
        <strain evidence="2">Acj133</strain>
    </source>
</reference>
<dbReference type="EMBL" id="HM114315">
    <property type="protein sequence ID" value="ADJ19416.1"/>
    <property type="molecule type" value="Genomic_DNA"/>
</dbReference>
<dbReference type="InterPro" id="IPR044925">
    <property type="entry name" value="His-Me_finger_sf"/>
</dbReference>
<dbReference type="RefSeq" id="YP_004300682.1">
    <property type="nucleotide sequence ID" value="NC_015250.1"/>
</dbReference>
<dbReference type="InterPro" id="IPR015208">
    <property type="entry name" value="T4_recomb_endonuclease_dimer"/>
</dbReference>
<keyword evidence="2" id="KW-0255">Endonuclease</keyword>
<name>D9I635_9CAUD</name>
<feature type="domain" description="T4 recombination endonuclease VII dimerisation" evidence="1">
    <location>
        <begin position="104"/>
        <end position="157"/>
    </location>
</feature>
<evidence type="ECO:0000259" key="1">
    <source>
        <dbReference type="Pfam" id="PF09124"/>
    </source>
</evidence>
<keyword evidence="2" id="KW-0378">Hydrolase</keyword>
<dbReference type="Proteomes" id="UP000000330">
    <property type="component" value="Segment"/>
</dbReference>
<dbReference type="InterPro" id="IPR036309">
    <property type="entry name" value="T4_recomb_endonuclease_dim_sf"/>
</dbReference>
<gene>
    <name evidence="2" type="primary">49</name>
    <name evidence="2" type="ORF">Acj133p101</name>
</gene>
<dbReference type="KEGG" id="vg:10323088"/>
<accession>D9I635</accession>
<sequence length="163" mass="18697">MLLTAKTLKEEKLHLYSVQNGVCRICKRGLNPDVYSNHLDHDHALTGPRAGKVRGLLCSLCNAAEGQIKHKFDRSGLKGQDIDMVEWLKSLVEYHETCVHDSSIHPQFVPDRVKWFSRLNKTEMIAELDTQAIMHNLTMGKEQLVKCYRNGIRKILKDNQCLK</sequence>
<protein>
    <submittedName>
        <fullName evidence="2">Gp49 EndoVII packaging and recombination endonuclease VII</fullName>
    </submittedName>
</protein>
<dbReference type="Pfam" id="PF02945">
    <property type="entry name" value="Endonuclease_7"/>
    <property type="match status" value="1"/>
</dbReference>
<evidence type="ECO:0000313" key="3">
    <source>
        <dbReference type="Proteomes" id="UP000000330"/>
    </source>
</evidence>
<dbReference type="Gene3D" id="3.40.1800.10">
    <property type="entry name" value="His-Me finger endonucleases"/>
    <property type="match status" value="1"/>
</dbReference>
<dbReference type="Gene3D" id="1.10.720.10">
    <property type="match status" value="1"/>
</dbReference>
<dbReference type="GeneID" id="10323088"/>
<dbReference type="SUPFAM" id="SSF54060">
    <property type="entry name" value="His-Me finger endonucleases"/>
    <property type="match status" value="1"/>
</dbReference>
<dbReference type="Pfam" id="PF09124">
    <property type="entry name" value="Endonuc-dimeris"/>
    <property type="match status" value="1"/>
</dbReference>
<organism evidence="2 3">
    <name type="scientific">Acinetobacter phage 133</name>
    <dbReference type="NCBI Taxonomy" id="2919552"/>
    <lineage>
        <taxon>Viruses</taxon>
        <taxon>Duplodnaviria</taxon>
        <taxon>Heunggongvirae</taxon>
        <taxon>Uroviricota</taxon>
        <taxon>Caudoviricetes</taxon>
        <taxon>Pantevenvirales</taxon>
        <taxon>Straboviridae</taxon>
        <taxon>Tevenvirinae</taxon>
        <taxon>Centumtrigintavirus</taxon>
        <taxon>Centumtrigintavirus cv133</taxon>
        <taxon>Acinetobacter virus 133</taxon>
    </lineage>
</organism>
<dbReference type="SUPFAM" id="SSF68918">
    <property type="entry name" value="Recombination endonuclease VII, C-terminal and dimerization domains"/>
    <property type="match status" value="1"/>
</dbReference>
<keyword evidence="2" id="KW-0540">Nuclease</keyword>
<proteinExistence type="predicted"/>